<keyword evidence="1" id="KW-0472">Membrane</keyword>
<evidence type="ECO:0000313" key="3">
    <source>
        <dbReference type="Proteomes" id="UP001217089"/>
    </source>
</evidence>
<dbReference type="Proteomes" id="UP001217089">
    <property type="component" value="Unassembled WGS sequence"/>
</dbReference>
<evidence type="ECO:0000313" key="2">
    <source>
        <dbReference type="EMBL" id="KAJ8315137.1"/>
    </source>
</evidence>
<accession>A0ABQ9FF51</accession>
<feature type="transmembrane region" description="Helical" evidence="1">
    <location>
        <begin position="250"/>
        <end position="269"/>
    </location>
</feature>
<feature type="non-terminal residue" evidence="2">
    <location>
        <position position="398"/>
    </location>
</feature>
<keyword evidence="1" id="KW-0812">Transmembrane</keyword>
<gene>
    <name evidence="2" type="ORF">KUTeg_007287</name>
</gene>
<feature type="transmembrane region" description="Helical" evidence="1">
    <location>
        <begin position="67"/>
        <end position="86"/>
    </location>
</feature>
<feature type="transmembrane region" description="Helical" evidence="1">
    <location>
        <begin position="98"/>
        <end position="125"/>
    </location>
</feature>
<sequence>MPGVFAKQWFNIYWESDSQLLLTNFLSSKNLHENSVVTIHSRYLYRIHKQIFVFCETLLYEANLYGWPLFVVTAAAASYTLQRVLVNEMRPDIPKQEVAINLILLCLSVAANVNPLMFVMGTYLFGVQASPADVTGAIVNNYENYNLVHKTVYMYRICFIVCGVLVISVCVLHMRSEVRIRQLDFVKNPALMVLVSTVIGISPGIRAALLPSEIIPLTERKEEKELSWLPVLGNVTTVVSYVLLCLISPVHGFIHDVWCCAAGLILVCLQKDMRIIYNLKESNQTVPTKMAAIVVFTLATLYRSSLWHSSSWTFVRSLLEVSLLLGSLPTFYVLWGILWKNELVLSEQVVVFILPLYFCIMLYGSSFTSFTYGIMGAVASIWMMTTHLPLIPYLDEPK</sequence>
<keyword evidence="3" id="KW-1185">Reference proteome</keyword>
<name>A0ABQ9FF51_TEGGR</name>
<feature type="transmembrane region" description="Helical" evidence="1">
    <location>
        <begin position="153"/>
        <end position="172"/>
    </location>
</feature>
<evidence type="ECO:0000256" key="1">
    <source>
        <dbReference type="SAM" id="Phobius"/>
    </source>
</evidence>
<feature type="transmembrane region" description="Helical" evidence="1">
    <location>
        <begin position="314"/>
        <end position="337"/>
    </location>
</feature>
<comment type="caution">
    <text evidence="2">The sequence shown here is derived from an EMBL/GenBank/DDBJ whole genome shotgun (WGS) entry which is preliminary data.</text>
</comment>
<reference evidence="2 3" key="1">
    <citation type="submission" date="2022-12" db="EMBL/GenBank/DDBJ databases">
        <title>Chromosome-level genome of Tegillarca granosa.</title>
        <authorList>
            <person name="Kim J."/>
        </authorList>
    </citation>
    <scope>NUCLEOTIDE SEQUENCE [LARGE SCALE GENOMIC DNA]</scope>
    <source>
        <strain evidence="2">Teg-2019</strain>
        <tissue evidence="2">Adductor muscle</tissue>
    </source>
</reference>
<feature type="transmembrane region" description="Helical" evidence="1">
    <location>
        <begin position="226"/>
        <end position="244"/>
    </location>
</feature>
<organism evidence="2 3">
    <name type="scientific">Tegillarca granosa</name>
    <name type="common">Malaysian cockle</name>
    <name type="synonym">Anadara granosa</name>
    <dbReference type="NCBI Taxonomy" id="220873"/>
    <lineage>
        <taxon>Eukaryota</taxon>
        <taxon>Metazoa</taxon>
        <taxon>Spiralia</taxon>
        <taxon>Lophotrochozoa</taxon>
        <taxon>Mollusca</taxon>
        <taxon>Bivalvia</taxon>
        <taxon>Autobranchia</taxon>
        <taxon>Pteriomorphia</taxon>
        <taxon>Arcoida</taxon>
        <taxon>Arcoidea</taxon>
        <taxon>Arcidae</taxon>
        <taxon>Tegillarca</taxon>
    </lineage>
</organism>
<dbReference type="EMBL" id="JARBDR010000337">
    <property type="protein sequence ID" value="KAJ8315137.1"/>
    <property type="molecule type" value="Genomic_DNA"/>
</dbReference>
<keyword evidence="1" id="KW-1133">Transmembrane helix</keyword>
<proteinExistence type="predicted"/>
<feature type="transmembrane region" description="Helical" evidence="1">
    <location>
        <begin position="290"/>
        <end position="308"/>
    </location>
</feature>
<protein>
    <submittedName>
        <fullName evidence="2">Uncharacterized protein</fullName>
    </submittedName>
</protein>
<feature type="transmembrane region" description="Helical" evidence="1">
    <location>
        <begin position="349"/>
        <end position="366"/>
    </location>
</feature>